<dbReference type="Proteomes" id="UP000314294">
    <property type="component" value="Unassembled WGS sequence"/>
</dbReference>
<name>A0A4Z2HIK9_9TELE</name>
<keyword evidence="2" id="KW-1185">Reference proteome</keyword>
<evidence type="ECO:0000313" key="1">
    <source>
        <dbReference type="EMBL" id="TNN65105.1"/>
    </source>
</evidence>
<gene>
    <name evidence="1" type="ORF">EYF80_024714</name>
</gene>
<comment type="caution">
    <text evidence="1">The sequence shown here is derived from an EMBL/GenBank/DDBJ whole genome shotgun (WGS) entry which is preliminary data.</text>
</comment>
<reference evidence="1 2" key="1">
    <citation type="submission" date="2019-03" db="EMBL/GenBank/DDBJ databases">
        <title>First draft genome of Liparis tanakae, snailfish: a comprehensive survey of snailfish specific genes.</title>
        <authorList>
            <person name="Kim W."/>
            <person name="Song I."/>
            <person name="Jeong J.-H."/>
            <person name="Kim D."/>
            <person name="Kim S."/>
            <person name="Ryu S."/>
            <person name="Song J.Y."/>
            <person name="Lee S.K."/>
        </authorList>
    </citation>
    <scope>NUCLEOTIDE SEQUENCE [LARGE SCALE GENOMIC DNA]</scope>
    <source>
        <tissue evidence="1">Muscle</tissue>
    </source>
</reference>
<accession>A0A4Z2HIK9</accession>
<proteinExistence type="predicted"/>
<evidence type="ECO:0000313" key="2">
    <source>
        <dbReference type="Proteomes" id="UP000314294"/>
    </source>
</evidence>
<organism evidence="1 2">
    <name type="scientific">Liparis tanakae</name>
    <name type="common">Tanaka's snailfish</name>
    <dbReference type="NCBI Taxonomy" id="230148"/>
    <lineage>
        <taxon>Eukaryota</taxon>
        <taxon>Metazoa</taxon>
        <taxon>Chordata</taxon>
        <taxon>Craniata</taxon>
        <taxon>Vertebrata</taxon>
        <taxon>Euteleostomi</taxon>
        <taxon>Actinopterygii</taxon>
        <taxon>Neopterygii</taxon>
        <taxon>Teleostei</taxon>
        <taxon>Neoteleostei</taxon>
        <taxon>Acanthomorphata</taxon>
        <taxon>Eupercaria</taxon>
        <taxon>Perciformes</taxon>
        <taxon>Cottioidei</taxon>
        <taxon>Cottales</taxon>
        <taxon>Liparidae</taxon>
        <taxon>Liparis</taxon>
    </lineage>
</organism>
<protein>
    <submittedName>
        <fullName evidence="1">Uncharacterized protein</fullName>
    </submittedName>
</protein>
<dbReference type="AlphaFoldDB" id="A0A4Z2HIK9"/>
<dbReference type="EMBL" id="SRLO01000241">
    <property type="protein sequence ID" value="TNN65105.1"/>
    <property type="molecule type" value="Genomic_DNA"/>
</dbReference>
<sequence>MHEEQPDEEEGVFEEQAYSIDLYRQIFRSMPKPHSQSSQTHTAFVNTRCGVQRRRPVPARCSGLSARSSIMCRLADEKRSFWLKPLLSSPRGRGPR</sequence>